<evidence type="ECO:0000313" key="1">
    <source>
        <dbReference type="EMBL" id="SUX23172.1"/>
    </source>
</evidence>
<sequence length="443" mass="51025">MIDKNTILVTGAGVDKTPGIDFPLAAELLPAISDYLNNTEEGKSIDKLLRSKINGLRFRFERVINDAISDITQREPVQLKGTIQRIQEIVDQLPDDEEHSIQKKQGQLIVRLFNQLQQIATANYIDDETRKLIEEVFGDHAPEFGLDDCIVDIRKLSVSDTFKSILQYTLRQGLNSASNQISYALVSDLLNIEKLLIEKFLGFYNNKLSDIKNYVYIAWCFWAFLLCRDREVHGKVEQLPFYAYIPKSWKGITLNYTSFLASHLEERNTIYFHGGLSTYIRMDNRELLNFDNFKDKPPQELLASHICDNWFFDDDNPVNSRCLIPSLVPPLRLKPILSKEYIDLWYKAGQWLQEAGHVVIVGYSLNTADEHFNDLLRSLQGKRITVIGPDVLSDSYMKRVESIWGVSHNQFTNKQLQGKEAAQHREITLIKSLANEINFDEFL</sequence>
<evidence type="ECO:0008006" key="3">
    <source>
        <dbReference type="Google" id="ProtNLM"/>
    </source>
</evidence>
<dbReference type="AlphaFoldDB" id="A0A381E958"/>
<protein>
    <recommendedName>
        <fullName evidence="3">SIR2-like domain-containing protein</fullName>
    </recommendedName>
</protein>
<gene>
    <name evidence="1" type="ORF">NCTC13294_01440</name>
</gene>
<name>A0A381E958_9GAMM</name>
<reference evidence="1 2" key="1">
    <citation type="submission" date="2018-06" db="EMBL/GenBank/DDBJ databases">
        <authorList>
            <consortium name="Pathogen Informatics"/>
            <person name="Doyle S."/>
        </authorList>
    </citation>
    <scope>NUCLEOTIDE SEQUENCE [LARGE SCALE GENOMIC DNA]</scope>
    <source>
        <strain evidence="1 2">NCTC13294</strain>
    </source>
</reference>
<dbReference type="OrthoDB" id="7054911at2"/>
<evidence type="ECO:0000313" key="2">
    <source>
        <dbReference type="Proteomes" id="UP000254572"/>
    </source>
</evidence>
<dbReference type="Proteomes" id="UP000254572">
    <property type="component" value="Unassembled WGS sequence"/>
</dbReference>
<accession>A0A381E958</accession>
<dbReference type="RefSeq" id="WP_115611712.1">
    <property type="nucleotide sequence ID" value="NZ_JBHLZC010000006.1"/>
</dbReference>
<proteinExistence type="predicted"/>
<organism evidence="1 2">
    <name type="scientific">Cardiobacterium valvarum</name>
    <dbReference type="NCBI Taxonomy" id="194702"/>
    <lineage>
        <taxon>Bacteria</taxon>
        <taxon>Pseudomonadati</taxon>
        <taxon>Pseudomonadota</taxon>
        <taxon>Gammaproteobacteria</taxon>
        <taxon>Cardiobacteriales</taxon>
        <taxon>Cardiobacteriaceae</taxon>
        <taxon>Cardiobacterium</taxon>
    </lineage>
</organism>
<dbReference type="EMBL" id="UFUW01000001">
    <property type="protein sequence ID" value="SUX23172.1"/>
    <property type="molecule type" value="Genomic_DNA"/>
</dbReference>
<keyword evidence="2" id="KW-1185">Reference proteome</keyword>